<name>A0A364NAU8_STELY</name>
<comment type="cofactor">
    <cofactor evidence="1">
        <name>FAD</name>
        <dbReference type="ChEBI" id="CHEBI:57692"/>
    </cofactor>
</comment>
<dbReference type="Pfam" id="PF00743">
    <property type="entry name" value="FMO-like"/>
    <property type="match status" value="1"/>
</dbReference>
<sequence length="592" mass="65783">MATTNVFESNEFAIPAEQKYLLEAAKRKREEGPKQFEQPHFSDNERLRGLVDDVWADHDALDALPMPIEKDGRAKFLILGTGMGGIVIAVKLIQKGFRAKDILLVDTAGGVGGTWYWNRYPWNNEKKAWSVDVTTRRGPQGKQEISFSFFADNVAIASGVFPYPQVPKAPGLTQFDGAMFHTARWNYEVTGGSSNDPFPEMHKLKDKVVGIVGTGATAIQVIPQLAKYAKEVYVFQRTPSHVFARGQRDTNPEEWRQKIAKRPGWQRDRMENLSEIIAGHLSPEHDLVDDGWTKLEGYRALVGSGQFGLIAPDKAQDHIGAMLALDFKHAEISRTRISQIVKDKETARKLTPWYPIWCKRPTFSDTYLETFNRDNVHLVDTDGAGINNFSKKGVIANGQEYPLNVLVLSTGYRSPLAGGDPGSRTGTEIIGRHGRRLADKWEEKGFSTLHGILTNGFPNLFILSPGQAATTANWTHLVEVVSGHIASIIEVTRCRSSHEQEAVLIEPSVEAEDAWGMKIAQGAAFFSGVAVCTPGYLNLEGEVLKMPPSEDHVAMMKRAKSSVWYKGMVDFTRTLDTWLKDGRLEGLEVGVC</sequence>
<proteinExistence type="inferred from homology"/>
<dbReference type="PANTHER" id="PTHR43098:SF2">
    <property type="entry name" value="FAD-BINDING MONOOXYGENASE AUSB-RELATED"/>
    <property type="match status" value="1"/>
</dbReference>
<evidence type="ECO:0000256" key="6">
    <source>
        <dbReference type="ARBA" id="ARBA00023002"/>
    </source>
</evidence>
<evidence type="ECO:0000256" key="5">
    <source>
        <dbReference type="ARBA" id="ARBA00022857"/>
    </source>
</evidence>
<keyword evidence="7" id="KW-0503">Monooxygenase</keyword>
<comment type="caution">
    <text evidence="7">The sequence shown here is derived from an EMBL/GenBank/DDBJ whole genome shotgun (WGS) entry which is preliminary data.</text>
</comment>
<dbReference type="GO" id="GO:0050660">
    <property type="term" value="F:flavin adenine dinucleotide binding"/>
    <property type="evidence" value="ECO:0007669"/>
    <property type="project" value="InterPro"/>
</dbReference>
<evidence type="ECO:0000256" key="2">
    <source>
        <dbReference type="ARBA" id="ARBA00010139"/>
    </source>
</evidence>
<keyword evidence="4" id="KW-0274">FAD</keyword>
<protein>
    <submittedName>
        <fullName evidence="7">Flavin-binding monooxygenase-like family protein</fullName>
        <ecNumber evidence="7">1.14.13.8</ecNumber>
    </submittedName>
</protein>
<dbReference type="Gene3D" id="3.50.50.60">
    <property type="entry name" value="FAD/NAD(P)-binding domain"/>
    <property type="match status" value="3"/>
</dbReference>
<dbReference type="InterPro" id="IPR020946">
    <property type="entry name" value="Flavin_mOase-like"/>
</dbReference>
<evidence type="ECO:0000256" key="4">
    <source>
        <dbReference type="ARBA" id="ARBA00022827"/>
    </source>
</evidence>
<dbReference type="EMBL" id="QGDH01000023">
    <property type="protein sequence ID" value="RAR14303.1"/>
    <property type="molecule type" value="Genomic_DNA"/>
</dbReference>
<gene>
    <name evidence="7" type="ORF">DDE83_002253</name>
</gene>
<keyword evidence="3" id="KW-0285">Flavoprotein</keyword>
<dbReference type="SUPFAM" id="SSF51905">
    <property type="entry name" value="FAD/NAD(P)-binding domain"/>
    <property type="match status" value="1"/>
</dbReference>
<dbReference type="GO" id="GO:0050661">
    <property type="term" value="F:NADP binding"/>
    <property type="evidence" value="ECO:0007669"/>
    <property type="project" value="InterPro"/>
</dbReference>
<dbReference type="AlphaFoldDB" id="A0A364NAU8"/>
<evidence type="ECO:0000313" key="7">
    <source>
        <dbReference type="EMBL" id="RAR14303.1"/>
    </source>
</evidence>
<dbReference type="InterPro" id="IPR036188">
    <property type="entry name" value="FAD/NAD-bd_sf"/>
</dbReference>
<reference evidence="8" key="1">
    <citation type="submission" date="2018-05" db="EMBL/GenBank/DDBJ databases">
        <title>Draft genome sequence of Stemphylium lycopersici strain CIDEFI 213.</title>
        <authorList>
            <person name="Medina R."/>
            <person name="Franco M.E.E."/>
            <person name="Lucentini C.G."/>
            <person name="Saparrat M.C.N."/>
            <person name="Balatti P.A."/>
        </authorList>
    </citation>
    <scope>NUCLEOTIDE SEQUENCE [LARGE SCALE GENOMIC DNA]</scope>
    <source>
        <strain evidence="8">CIDEFI 213</strain>
    </source>
</reference>
<dbReference type="SUPFAM" id="SSF51971">
    <property type="entry name" value="Nucleotide-binding domain"/>
    <property type="match status" value="1"/>
</dbReference>
<dbReference type="Proteomes" id="UP000249619">
    <property type="component" value="Unassembled WGS sequence"/>
</dbReference>
<evidence type="ECO:0000256" key="1">
    <source>
        <dbReference type="ARBA" id="ARBA00001974"/>
    </source>
</evidence>
<keyword evidence="8" id="KW-1185">Reference proteome</keyword>
<dbReference type="InterPro" id="IPR050775">
    <property type="entry name" value="FAD-binding_Monooxygenases"/>
</dbReference>
<keyword evidence="5" id="KW-0521">NADP</keyword>
<dbReference type="GO" id="GO:0004499">
    <property type="term" value="F:N,N-dimethylaniline monooxygenase activity"/>
    <property type="evidence" value="ECO:0007669"/>
    <property type="project" value="InterPro"/>
</dbReference>
<evidence type="ECO:0000313" key="8">
    <source>
        <dbReference type="Proteomes" id="UP000249619"/>
    </source>
</evidence>
<keyword evidence="6 7" id="KW-0560">Oxidoreductase</keyword>
<accession>A0A364NAU8</accession>
<organism evidence="7 8">
    <name type="scientific">Stemphylium lycopersici</name>
    <name type="common">Tomato gray leaf spot disease fungus</name>
    <name type="synonym">Thyrospora lycopersici</name>
    <dbReference type="NCBI Taxonomy" id="183478"/>
    <lineage>
        <taxon>Eukaryota</taxon>
        <taxon>Fungi</taxon>
        <taxon>Dikarya</taxon>
        <taxon>Ascomycota</taxon>
        <taxon>Pezizomycotina</taxon>
        <taxon>Dothideomycetes</taxon>
        <taxon>Pleosporomycetidae</taxon>
        <taxon>Pleosporales</taxon>
        <taxon>Pleosporineae</taxon>
        <taxon>Pleosporaceae</taxon>
        <taxon>Stemphylium</taxon>
    </lineage>
</organism>
<dbReference type="PANTHER" id="PTHR43098">
    <property type="entry name" value="L-ORNITHINE N(5)-MONOOXYGENASE-RELATED"/>
    <property type="match status" value="1"/>
</dbReference>
<evidence type="ECO:0000256" key="3">
    <source>
        <dbReference type="ARBA" id="ARBA00022630"/>
    </source>
</evidence>
<dbReference type="EC" id="1.14.13.8" evidence="7"/>
<comment type="similarity">
    <text evidence="2">Belongs to the FAD-binding monooxygenase family.</text>
</comment>